<dbReference type="AlphaFoldDB" id="X0SUF5"/>
<evidence type="ECO:0000313" key="1">
    <source>
        <dbReference type="EMBL" id="GAF84823.1"/>
    </source>
</evidence>
<comment type="caution">
    <text evidence="1">The sequence shown here is derived from an EMBL/GenBank/DDBJ whole genome shotgun (WGS) entry which is preliminary data.</text>
</comment>
<accession>X0SUF5</accession>
<dbReference type="EMBL" id="BARS01000996">
    <property type="protein sequence ID" value="GAF84823.1"/>
    <property type="molecule type" value="Genomic_DNA"/>
</dbReference>
<proteinExistence type="predicted"/>
<gene>
    <name evidence="1" type="ORF">S01H1_02133</name>
</gene>
<name>X0SUF5_9ZZZZ</name>
<sequence>FAGLRVLYDFFEEWQESTGQEVELDVIAICCEWSELTISDIQEQYDLDTWSVSDYLDYHTMIAGKTDTTIVFQDF</sequence>
<feature type="non-terminal residue" evidence="1">
    <location>
        <position position="1"/>
    </location>
</feature>
<reference evidence="1" key="1">
    <citation type="journal article" date="2014" name="Front. Microbiol.">
        <title>High frequency of phylogenetically diverse reductive dehalogenase-homologous genes in deep subseafloor sedimentary metagenomes.</title>
        <authorList>
            <person name="Kawai M."/>
            <person name="Futagami T."/>
            <person name="Toyoda A."/>
            <person name="Takaki Y."/>
            <person name="Nishi S."/>
            <person name="Hori S."/>
            <person name="Arai W."/>
            <person name="Tsubouchi T."/>
            <person name="Morono Y."/>
            <person name="Uchiyama I."/>
            <person name="Ito T."/>
            <person name="Fujiyama A."/>
            <person name="Inagaki F."/>
            <person name="Takami H."/>
        </authorList>
    </citation>
    <scope>NUCLEOTIDE SEQUENCE</scope>
    <source>
        <strain evidence="1">Expedition CK06-06</strain>
    </source>
</reference>
<protein>
    <submittedName>
        <fullName evidence="1">Uncharacterized protein</fullName>
    </submittedName>
</protein>
<organism evidence="1">
    <name type="scientific">marine sediment metagenome</name>
    <dbReference type="NCBI Taxonomy" id="412755"/>
    <lineage>
        <taxon>unclassified sequences</taxon>
        <taxon>metagenomes</taxon>
        <taxon>ecological metagenomes</taxon>
    </lineage>
</organism>